<evidence type="ECO:0000256" key="2">
    <source>
        <dbReference type="ARBA" id="ARBA00005028"/>
    </source>
</evidence>
<dbReference type="FunFam" id="3.40.367.20:FF:000004">
    <property type="entry name" value="Phosphotransferase"/>
    <property type="match status" value="1"/>
</dbReference>
<dbReference type="PRINTS" id="PR00475">
    <property type="entry name" value="HEXOKINASE"/>
</dbReference>
<evidence type="ECO:0000256" key="8">
    <source>
        <dbReference type="ARBA" id="ARBA00023152"/>
    </source>
</evidence>
<keyword evidence="4 11" id="KW-0808">Transferase</keyword>
<sequence length="512" mass="56684">MVLSRRGSGSVVLPTGQTLAIHTRTNNEEDLPHATKKTMADHLRKYETLFTLTPQRMRMIVEAFKETLELGLQKPEQVVPMIPTFVFGWPSGKEKGDYLAVDLGGTNFRVCLVTLMGSGKFEITQTKYRLTEEQKHEDGQKLFDFCAESLKTFIDTNFGDEVEGGTGFKLKEGETLPLGFTFSYPCSQNKIDHGVLIRWTKGFGASNTEGKDVGEMFRKSLEKHNVPVTLTALINDTTGTLIASHYVNPSTKIAVIFGTGCNAAYMEHVKDIGKLKDMGINVGEVNGKEGEEMDMAINCEWGAFDSFEHEHLPRTKYDIIVDETSNKPGEQAFEKLISGRYLGEILRLIICELIDEGVLFLGQNTYKLENPYVFDTAFLSLMESDPTDELLMVIGIFSHFFAVETTLAERQFFRALAKLVSRRAARLSACGIAAIVSKMGYIDEGCSVGADGSLYNKYPGFADRIHEGLVDVFGEKGRNIITHHAEDGSGVGSAIIAAMTKIRKEAGIFPDL</sequence>
<dbReference type="UniPathway" id="UPA00109">
    <property type="reaction ID" value="UER00180"/>
</dbReference>
<dbReference type="GO" id="GO:0005829">
    <property type="term" value="C:cytosol"/>
    <property type="evidence" value="ECO:0007669"/>
    <property type="project" value="TreeGrafter"/>
</dbReference>
<evidence type="ECO:0000256" key="3">
    <source>
        <dbReference type="ARBA" id="ARBA00009225"/>
    </source>
</evidence>
<keyword evidence="8 11" id="KW-0324">Glycolysis</keyword>
<comment type="pathway">
    <text evidence="2">Carbohydrate metabolism; hexose metabolism.</text>
</comment>
<dbReference type="PANTHER" id="PTHR19443">
    <property type="entry name" value="HEXOKINASE"/>
    <property type="match status" value="1"/>
</dbReference>
<dbReference type="InterPro" id="IPR019807">
    <property type="entry name" value="Hexokinase_BS"/>
</dbReference>
<evidence type="ECO:0000256" key="4">
    <source>
        <dbReference type="ARBA" id="ARBA00022679"/>
    </source>
</evidence>
<dbReference type="GO" id="GO:0006096">
    <property type="term" value="P:glycolytic process"/>
    <property type="evidence" value="ECO:0007669"/>
    <property type="project" value="UniProtKB-UniPathway"/>
</dbReference>
<dbReference type="PROSITE" id="PS00378">
    <property type="entry name" value="HEXOKINASE_1"/>
    <property type="match status" value="1"/>
</dbReference>
<dbReference type="GO" id="GO:0019158">
    <property type="term" value="F:mannokinase activity"/>
    <property type="evidence" value="ECO:0007669"/>
    <property type="project" value="TreeGrafter"/>
</dbReference>
<accession>A0A5C3LEJ3</accession>
<dbReference type="OrthoDB" id="419537at2759"/>
<evidence type="ECO:0000259" key="12">
    <source>
        <dbReference type="Pfam" id="PF00349"/>
    </source>
</evidence>
<name>A0A5C3LEJ3_9AGAR</name>
<dbReference type="Pfam" id="PF03727">
    <property type="entry name" value="Hexokinase_2"/>
    <property type="match status" value="1"/>
</dbReference>
<dbReference type="FunFam" id="3.30.420.40:FF:000156">
    <property type="entry name" value="Phosphotransferase"/>
    <property type="match status" value="1"/>
</dbReference>
<dbReference type="Gene3D" id="3.40.367.20">
    <property type="match status" value="1"/>
</dbReference>
<comment type="catalytic activity">
    <reaction evidence="10">
        <text>D-fructose + ATP = D-fructose 6-phosphate + ADP + H(+)</text>
        <dbReference type="Rhea" id="RHEA:16125"/>
        <dbReference type="ChEBI" id="CHEBI:15378"/>
        <dbReference type="ChEBI" id="CHEBI:30616"/>
        <dbReference type="ChEBI" id="CHEBI:37721"/>
        <dbReference type="ChEBI" id="CHEBI:61527"/>
        <dbReference type="ChEBI" id="CHEBI:456216"/>
        <dbReference type="EC" id="2.7.1.1"/>
    </reaction>
    <physiologicalReaction direction="left-to-right" evidence="10">
        <dbReference type="Rhea" id="RHEA:16126"/>
    </physiologicalReaction>
</comment>
<dbReference type="GO" id="GO:0001678">
    <property type="term" value="P:intracellular glucose homeostasis"/>
    <property type="evidence" value="ECO:0007669"/>
    <property type="project" value="InterPro"/>
</dbReference>
<keyword evidence="6 11" id="KW-0418">Kinase</keyword>
<dbReference type="GO" id="GO:0008865">
    <property type="term" value="F:fructokinase activity"/>
    <property type="evidence" value="ECO:0007669"/>
    <property type="project" value="TreeGrafter"/>
</dbReference>
<dbReference type="GO" id="GO:0004340">
    <property type="term" value="F:glucokinase activity"/>
    <property type="evidence" value="ECO:0007669"/>
    <property type="project" value="TreeGrafter"/>
</dbReference>
<dbReference type="GO" id="GO:0006006">
    <property type="term" value="P:glucose metabolic process"/>
    <property type="evidence" value="ECO:0007669"/>
    <property type="project" value="TreeGrafter"/>
</dbReference>
<evidence type="ECO:0000313" key="14">
    <source>
        <dbReference type="EMBL" id="TFK31549.1"/>
    </source>
</evidence>
<comment type="similarity">
    <text evidence="3 11">Belongs to the hexokinase family.</text>
</comment>
<dbReference type="EMBL" id="ML213735">
    <property type="protein sequence ID" value="TFK31549.1"/>
    <property type="molecule type" value="Genomic_DNA"/>
</dbReference>
<evidence type="ECO:0000256" key="5">
    <source>
        <dbReference type="ARBA" id="ARBA00022741"/>
    </source>
</evidence>
<dbReference type="PANTHER" id="PTHR19443:SF16">
    <property type="entry name" value="HEXOKINASE TYPE 1-RELATED"/>
    <property type="match status" value="1"/>
</dbReference>
<evidence type="ECO:0000256" key="10">
    <source>
        <dbReference type="ARBA" id="ARBA00047905"/>
    </source>
</evidence>
<protein>
    <recommendedName>
        <fullName evidence="11">Phosphotransferase</fullName>
        <ecNumber evidence="11">2.7.1.-</ecNumber>
    </recommendedName>
</protein>
<dbReference type="InterPro" id="IPR001312">
    <property type="entry name" value="Hexokinase"/>
</dbReference>
<evidence type="ECO:0000259" key="13">
    <source>
        <dbReference type="Pfam" id="PF03727"/>
    </source>
</evidence>
<evidence type="ECO:0000313" key="15">
    <source>
        <dbReference type="Proteomes" id="UP000308652"/>
    </source>
</evidence>
<evidence type="ECO:0000256" key="7">
    <source>
        <dbReference type="ARBA" id="ARBA00022840"/>
    </source>
</evidence>
<dbReference type="STRING" id="68775.A0A5C3LEJ3"/>
<keyword evidence="7 11" id="KW-0067">ATP-binding</keyword>
<dbReference type="GO" id="GO:0005524">
    <property type="term" value="F:ATP binding"/>
    <property type="evidence" value="ECO:0007669"/>
    <property type="project" value="UniProtKB-UniRule"/>
</dbReference>
<keyword evidence="5 11" id="KW-0547">Nucleotide-binding</keyword>
<dbReference type="InterPro" id="IPR022672">
    <property type="entry name" value="Hexokinase_N"/>
</dbReference>
<evidence type="ECO:0000256" key="9">
    <source>
        <dbReference type="ARBA" id="ARBA00044613"/>
    </source>
</evidence>
<organism evidence="14 15">
    <name type="scientific">Crucibulum laeve</name>
    <dbReference type="NCBI Taxonomy" id="68775"/>
    <lineage>
        <taxon>Eukaryota</taxon>
        <taxon>Fungi</taxon>
        <taxon>Dikarya</taxon>
        <taxon>Basidiomycota</taxon>
        <taxon>Agaricomycotina</taxon>
        <taxon>Agaricomycetes</taxon>
        <taxon>Agaricomycetidae</taxon>
        <taxon>Agaricales</taxon>
        <taxon>Agaricineae</taxon>
        <taxon>Nidulariaceae</taxon>
        <taxon>Crucibulum</taxon>
    </lineage>
</organism>
<comment type="catalytic activity">
    <reaction evidence="9">
        <text>a D-hexose + ATP = a D-hexose 6-phosphate + ADP + H(+)</text>
        <dbReference type="Rhea" id="RHEA:22740"/>
        <dbReference type="ChEBI" id="CHEBI:4194"/>
        <dbReference type="ChEBI" id="CHEBI:15378"/>
        <dbReference type="ChEBI" id="CHEBI:30616"/>
        <dbReference type="ChEBI" id="CHEBI:229467"/>
        <dbReference type="ChEBI" id="CHEBI:456216"/>
        <dbReference type="EC" id="2.7.1.1"/>
    </reaction>
    <physiologicalReaction direction="left-to-right" evidence="9">
        <dbReference type="Rhea" id="RHEA:22741"/>
    </physiologicalReaction>
</comment>
<dbReference type="Pfam" id="PF00349">
    <property type="entry name" value="Hexokinase_1"/>
    <property type="match status" value="1"/>
</dbReference>
<gene>
    <name evidence="14" type="ORF">BDQ12DRAFT_693963</name>
</gene>
<evidence type="ECO:0000256" key="11">
    <source>
        <dbReference type="RuleBase" id="RU362007"/>
    </source>
</evidence>
<dbReference type="GO" id="GO:0005739">
    <property type="term" value="C:mitochondrion"/>
    <property type="evidence" value="ECO:0007669"/>
    <property type="project" value="TreeGrafter"/>
</dbReference>
<dbReference type="GO" id="GO:0005536">
    <property type="term" value="F:D-glucose binding"/>
    <property type="evidence" value="ECO:0007669"/>
    <property type="project" value="InterPro"/>
</dbReference>
<evidence type="ECO:0000256" key="1">
    <source>
        <dbReference type="ARBA" id="ARBA00004888"/>
    </source>
</evidence>
<proteinExistence type="inferred from homology"/>
<dbReference type="InterPro" id="IPR043129">
    <property type="entry name" value="ATPase_NBD"/>
</dbReference>
<reference evidence="14 15" key="1">
    <citation type="journal article" date="2019" name="Nat. Ecol. Evol.">
        <title>Megaphylogeny resolves global patterns of mushroom evolution.</title>
        <authorList>
            <person name="Varga T."/>
            <person name="Krizsan K."/>
            <person name="Foldi C."/>
            <person name="Dima B."/>
            <person name="Sanchez-Garcia M."/>
            <person name="Sanchez-Ramirez S."/>
            <person name="Szollosi G.J."/>
            <person name="Szarkandi J.G."/>
            <person name="Papp V."/>
            <person name="Albert L."/>
            <person name="Andreopoulos W."/>
            <person name="Angelini C."/>
            <person name="Antonin V."/>
            <person name="Barry K.W."/>
            <person name="Bougher N.L."/>
            <person name="Buchanan P."/>
            <person name="Buyck B."/>
            <person name="Bense V."/>
            <person name="Catcheside P."/>
            <person name="Chovatia M."/>
            <person name="Cooper J."/>
            <person name="Damon W."/>
            <person name="Desjardin D."/>
            <person name="Finy P."/>
            <person name="Geml J."/>
            <person name="Haridas S."/>
            <person name="Hughes K."/>
            <person name="Justo A."/>
            <person name="Karasinski D."/>
            <person name="Kautmanova I."/>
            <person name="Kiss B."/>
            <person name="Kocsube S."/>
            <person name="Kotiranta H."/>
            <person name="LaButti K.M."/>
            <person name="Lechner B.E."/>
            <person name="Liimatainen K."/>
            <person name="Lipzen A."/>
            <person name="Lukacs Z."/>
            <person name="Mihaltcheva S."/>
            <person name="Morgado L.N."/>
            <person name="Niskanen T."/>
            <person name="Noordeloos M.E."/>
            <person name="Ohm R.A."/>
            <person name="Ortiz-Santana B."/>
            <person name="Ovrebo C."/>
            <person name="Racz N."/>
            <person name="Riley R."/>
            <person name="Savchenko A."/>
            <person name="Shiryaev A."/>
            <person name="Soop K."/>
            <person name="Spirin V."/>
            <person name="Szebenyi C."/>
            <person name="Tomsovsky M."/>
            <person name="Tulloss R.E."/>
            <person name="Uehling J."/>
            <person name="Grigoriev I.V."/>
            <person name="Vagvolgyi C."/>
            <person name="Papp T."/>
            <person name="Martin F.M."/>
            <person name="Miettinen O."/>
            <person name="Hibbett D.S."/>
            <person name="Nagy L.G."/>
        </authorList>
    </citation>
    <scope>NUCLEOTIDE SEQUENCE [LARGE SCALE GENOMIC DNA]</scope>
    <source>
        <strain evidence="14 15">CBS 166.37</strain>
    </source>
</reference>
<feature type="domain" description="Hexokinase C-terminal" evidence="13">
    <location>
        <begin position="252"/>
        <end position="499"/>
    </location>
</feature>
<dbReference type="Gene3D" id="3.30.420.40">
    <property type="match status" value="1"/>
</dbReference>
<evidence type="ECO:0000256" key="6">
    <source>
        <dbReference type="ARBA" id="ARBA00022777"/>
    </source>
</evidence>
<dbReference type="Proteomes" id="UP000308652">
    <property type="component" value="Unassembled WGS sequence"/>
</dbReference>
<keyword evidence="15" id="KW-1185">Reference proteome</keyword>
<dbReference type="AlphaFoldDB" id="A0A5C3LEJ3"/>
<dbReference type="InterPro" id="IPR022673">
    <property type="entry name" value="Hexokinase_C"/>
</dbReference>
<dbReference type="GO" id="GO:0006013">
    <property type="term" value="P:mannose metabolic process"/>
    <property type="evidence" value="ECO:0007669"/>
    <property type="project" value="TreeGrafter"/>
</dbReference>
<dbReference type="PROSITE" id="PS51748">
    <property type="entry name" value="HEXOKINASE_2"/>
    <property type="match status" value="1"/>
</dbReference>
<feature type="domain" description="Hexokinase N-terminal" evidence="12">
    <location>
        <begin position="43"/>
        <end position="246"/>
    </location>
</feature>
<comment type="pathway">
    <text evidence="1">Carbohydrate degradation; glycolysis; D-glyceraldehyde 3-phosphate and glycerone phosphate from D-glucose: step 1/4.</text>
</comment>
<dbReference type="SUPFAM" id="SSF53067">
    <property type="entry name" value="Actin-like ATPase domain"/>
    <property type="match status" value="2"/>
</dbReference>
<dbReference type="EC" id="2.7.1.-" evidence="11"/>